<dbReference type="InterPro" id="IPR041561">
    <property type="entry name" value="PglD_N"/>
</dbReference>
<dbReference type="InterPro" id="IPR011004">
    <property type="entry name" value="Trimer_LpxA-like_sf"/>
</dbReference>
<dbReference type="AlphaFoldDB" id="A0A7G7GF15"/>
<dbReference type="InterPro" id="IPR020019">
    <property type="entry name" value="AcTrfase_PglD-like"/>
</dbReference>
<evidence type="ECO:0000256" key="2">
    <source>
        <dbReference type="PIRSR" id="PIRSR620019-1"/>
    </source>
</evidence>
<feature type="binding site" evidence="3">
    <location>
        <begin position="32"/>
        <end position="33"/>
    </location>
    <ligand>
        <name>substrate</name>
    </ligand>
</feature>
<proteinExistence type="inferred from homology"/>
<accession>A0A7G7GF15</accession>
<evidence type="ECO:0000256" key="3">
    <source>
        <dbReference type="PIRSR" id="PIRSR620019-2"/>
    </source>
</evidence>
<evidence type="ECO:0000256" key="1">
    <source>
        <dbReference type="ARBA" id="ARBA00007274"/>
    </source>
</evidence>
<dbReference type="Gene3D" id="2.160.10.10">
    <property type="entry name" value="Hexapeptide repeat proteins"/>
    <property type="match status" value="1"/>
</dbReference>
<evidence type="ECO:0000313" key="6">
    <source>
        <dbReference type="Proteomes" id="UP000515237"/>
    </source>
</evidence>
<gene>
    <name evidence="5" type="ORF">HUW51_06530</name>
</gene>
<protein>
    <submittedName>
        <fullName evidence="5">Transferase</fullName>
    </submittedName>
</protein>
<name>A0A7G7GF15_9BACT</name>
<feature type="active site" description="Proton acceptor" evidence="2">
    <location>
        <position position="125"/>
    </location>
</feature>
<dbReference type="InterPro" id="IPR050179">
    <property type="entry name" value="Trans_hexapeptide_repeat"/>
</dbReference>
<dbReference type="SUPFAM" id="SSF51161">
    <property type="entry name" value="Trimeric LpxA-like enzymes"/>
    <property type="match status" value="1"/>
</dbReference>
<feature type="domain" description="PglD N-terminal" evidence="4">
    <location>
        <begin position="5"/>
        <end position="73"/>
    </location>
</feature>
<dbReference type="Pfam" id="PF17836">
    <property type="entry name" value="PglD_N"/>
    <property type="match status" value="1"/>
</dbReference>
<feature type="site" description="Increases basicity of active site His" evidence="2">
    <location>
        <position position="126"/>
    </location>
</feature>
<dbReference type="CDD" id="cd03360">
    <property type="entry name" value="LbH_AT_putative"/>
    <property type="match status" value="1"/>
</dbReference>
<comment type="similarity">
    <text evidence="1">Belongs to the transferase hexapeptide repeat family.</text>
</comment>
<dbReference type="Gene3D" id="3.40.50.20">
    <property type="match status" value="1"/>
</dbReference>
<dbReference type="PANTHER" id="PTHR43300">
    <property type="entry name" value="ACETYLTRANSFERASE"/>
    <property type="match status" value="1"/>
</dbReference>
<keyword evidence="6" id="KW-1185">Reference proteome</keyword>
<dbReference type="EMBL" id="CP055156">
    <property type="protein sequence ID" value="QNF35749.1"/>
    <property type="molecule type" value="Genomic_DNA"/>
</dbReference>
<organism evidence="5 6">
    <name type="scientific">Adhaeribacter swui</name>
    <dbReference type="NCBI Taxonomy" id="2086471"/>
    <lineage>
        <taxon>Bacteria</taxon>
        <taxon>Pseudomonadati</taxon>
        <taxon>Bacteroidota</taxon>
        <taxon>Cytophagia</taxon>
        <taxon>Cytophagales</taxon>
        <taxon>Hymenobacteraceae</taxon>
        <taxon>Adhaeribacter</taxon>
    </lineage>
</organism>
<dbReference type="Proteomes" id="UP000515237">
    <property type="component" value="Chromosome"/>
</dbReference>
<keyword evidence="5" id="KW-0808">Transferase</keyword>
<dbReference type="KEGG" id="aswu:HUW51_06530"/>
<feature type="binding site" evidence="3">
    <location>
        <position position="61"/>
    </location>
    <ligand>
        <name>substrate</name>
    </ligand>
</feature>
<dbReference type="PANTHER" id="PTHR43300:SF7">
    <property type="entry name" value="UDP-N-ACETYLBACILLOSAMINE N-ACETYLTRANSFERASE"/>
    <property type="match status" value="1"/>
</dbReference>
<dbReference type="GO" id="GO:0016740">
    <property type="term" value="F:transferase activity"/>
    <property type="evidence" value="ECO:0007669"/>
    <property type="project" value="UniProtKB-KW"/>
</dbReference>
<sequence length="178" mass="18401">MTSFVIYGAGGHAAVVADLIKLTGGTVEAFFDDQPKTTPIGLAKPYAEDLYPGAKMIIGIGNNSIREKIANKVSHSFGTLIHPTAYVAEGVELGEGTVVLANAVIQTNAKIGKHVIINAGVCIDHDAIVDDFVLTYPNAYVGGGATLEKGVLVNAGAVITRGAIVLAGSEIPPLSVYR</sequence>
<reference evidence="5 6" key="1">
    <citation type="journal article" date="2018" name="Int. J. Syst. Evol. Microbiol.">
        <title>Adhaeribacter swui sp. nov., isolated from wet mud.</title>
        <authorList>
            <person name="Kim D.U."/>
            <person name="Kim K.W."/>
            <person name="Kang M.S."/>
            <person name="Kim J.Y."/>
            <person name="Jang J.H."/>
            <person name="Kim M.K."/>
        </authorList>
    </citation>
    <scope>NUCLEOTIDE SEQUENCE [LARGE SCALE GENOMIC DNA]</scope>
    <source>
        <strain evidence="5 6">KCTC 52873</strain>
    </source>
</reference>
<evidence type="ECO:0000313" key="5">
    <source>
        <dbReference type="EMBL" id="QNF35749.1"/>
    </source>
</evidence>
<evidence type="ECO:0000259" key="4">
    <source>
        <dbReference type="Pfam" id="PF17836"/>
    </source>
</evidence>